<dbReference type="PROSITE" id="PS00028">
    <property type="entry name" value="ZINC_FINGER_C2H2_1"/>
    <property type="match status" value="1"/>
</dbReference>
<evidence type="ECO:0000313" key="4">
    <source>
        <dbReference type="EMBL" id="GAT45884.1"/>
    </source>
</evidence>
<sequence>MPRNTFGFPFTCNICGKGCRSPWGLTRHKDFVHPTFSSAAPPPSPPSARRRSASSQPPSPAFDGPSFSHHSSSSSPSPPSSPLPGPRQRTPTTQPDVRVERHPILDGTPCDAQGHDLPPGTPPPPWDELNSDDYGPFESSAQFEFADFLYKREQMSGGSIDHLVRLMAGLYTEDPFFKDHRQLTPALVPTPTSHRG</sequence>
<evidence type="ECO:0000256" key="1">
    <source>
        <dbReference type="PROSITE-ProRule" id="PRU00042"/>
    </source>
</evidence>
<keyword evidence="1" id="KW-0863">Zinc-finger</keyword>
<dbReference type="PROSITE" id="PS50157">
    <property type="entry name" value="ZINC_FINGER_C2H2_2"/>
    <property type="match status" value="1"/>
</dbReference>
<feature type="compositionally biased region" description="Low complexity" evidence="2">
    <location>
        <begin position="86"/>
        <end position="95"/>
    </location>
</feature>
<feature type="region of interest" description="Disordered" evidence="2">
    <location>
        <begin position="34"/>
        <end position="124"/>
    </location>
</feature>
<reference evidence="4" key="1">
    <citation type="submission" date="2014-09" db="EMBL/GenBank/DDBJ databases">
        <title>Genome sequence of the luminous mushroom Mycena chlorophos for searching fungal bioluminescence genes.</title>
        <authorList>
            <person name="Tanaka Y."/>
            <person name="Kasuga D."/>
            <person name="Oba Y."/>
            <person name="Hase S."/>
            <person name="Sato K."/>
            <person name="Oba Y."/>
            <person name="Sakakibara Y."/>
        </authorList>
    </citation>
    <scope>NUCLEOTIDE SEQUENCE</scope>
</reference>
<keyword evidence="1" id="KW-0479">Metal-binding</keyword>
<accession>A0ABQ0L402</accession>
<keyword evidence="1" id="KW-0862">Zinc</keyword>
<dbReference type="InterPro" id="IPR013087">
    <property type="entry name" value="Znf_C2H2_type"/>
</dbReference>
<evidence type="ECO:0000313" key="5">
    <source>
        <dbReference type="Proteomes" id="UP000815677"/>
    </source>
</evidence>
<name>A0ABQ0L402_MYCCL</name>
<dbReference type="Proteomes" id="UP000815677">
    <property type="component" value="Unassembled WGS sequence"/>
</dbReference>
<feature type="compositionally biased region" description="Pro residues" evidence="2">
    <location>
        <begin position="76"/>
        <end position="85"/>
    </location>
</feature>
<keyword evidence="5" id="KW-1185">Reference proteome</keyword>
<feature type="domain" description="C2H2-type" evidence="3">
    <location>
        <begin position="10"/>
        <end position="33"/>
    </location>
</feature>
<organism evidence="4 5">
    <name type="scientific">Mycena chlorophos</name>
    <name type="common">Agaric fungus</name>
    <name type="synonym">Agaricus chlorophos</name>
    <dbReference type="NCBI Taxonomy" id="658473"/>
    <lineage>
        <taxon>Eukaryota</taxon>
        <taxon>Fungi</taxon>
        <taxon>Dikarya</taxon>
        <taxon>Basidiomycota</taxon>
        <taxon>Agaricomycotina</taxon>
        <taxon>Agaricomycetes</taxon>
        <taxon>Agaricomycetidae</taxon>
        <taxon>Agaricales</taxon>
        <taxon>Marasmiineae</taxon>
        <taxon>Mycenaceae</taxon>
        <taxon>Mycena</taxon>
    </lineage>
</organism>
<evidence type="ECO:0000259" key="3">
    <source>
        <dbReference type="PROSITE" id="PS50157"/>
    </source>
</evidence>
<evidence type="ECO:0000256" key="2">
    <source>
        <dbReference type="SAM" id="MobiDB-lite"/>
    </source>
</evidence>
<gene>
    <name evidence="4" type="ORF">MCHLO_03435</name>
</gene>
<protein>
    <recommendedName>
        <fullName evidence="3">C2H2-type domain-containing protein</fullName>
    </recommendedName>
</protein>
<proteinExistence type="predicted"/>
<dbReference type="SMART" id="SM00355">
    <property type="entry name" value="ZnF_C2H2"/>
    <property type="match status" value="1"/>
</dbReference>
<feature type="compositionally biased region" description="Low complexity" evidence="2">
    <location>
        <begin position="64"/>
        <end position="75"/>
    </location>
</feature>
<dbReference type="EMBL" id="DF841870">
    <property type="protein sequence ID" value="GAT45884.1"/>
    <property type="molecule type" value="Genomic_DNA"/>
</dbReference>